<evidence type="ECO:0000256" key="2">
    <source>
        <dbReference type="ARBA" id="ARBA00010274"/>
    </source>
</evidence>
<dbReference type="AlphaFoldDB" id="A0A328CZC8"/>
<sequence>MEEYLEGISATMVEFCGREGALKTAMVAVDVSPSFIGSNKRKKSVGVCRFGDPNVNCSGNSVFPADSARSGRVQSARLMARNVVVKDMRRSSPDLQQEEDFVTVDSSAYGSFSELQGEAVEIMESSSTTKKGSTEAIRRRRRENQPAGRKPPEAEIEEFFADAEKYEQKKFLEKYNYDVVKDAPLEGRYQWVRLNSP</sequence>
<evidence type="ECO:0000313" key="8">
    <source>
        <dbReference type="Proteomes" id="UP000249390"/>
    </source>
</evidence>
<dbReference type="EMBL" id="NQVE01000205">
    <property type="protein sequence ID" value="RAL38847.1"/>
    <property type="molecule type" value="Genomic_DNA"/>
</dbReference>
<dbReference type="Pfam" id="PF02234">
    <property type="entry name" value="CDI"/>
    <property type="match status" value="1"/>
</dbReference>
<feature type="region of interest" description="Disordered" evidence="5">
    <location>
        <begin position="121"/>
        <end position="154"/>
    </location>
</feature>
<evidence type="ECO:0000259" key="6">
    <source>
        <dbReference type="Pfam" id="PF02234"/>
    </source>
</evidence>
<dbReference type="GO" id="GO:0005654">
    <property type="term" value="C:nucleoplasm"/>
    <property type="evidence" value="ECO:0007669"/>
    <property type="project" value="UniProtKB-SubCell"/>
</dbReference>
<proteinExistence type="inferred from homology"/>
<gene>
    <name evidence="7" type="ORF">DM860_015208</name>
</gene>
<dbReference type="InterPro" id="IPR044898">
    <property type="entry name" value="CDI_dom_sf"/>
</dbReference>
<keyword evidence="3" id="KW-0649">Protein kinase inhibitor</keyword>
<dbReference type="Proteomes" id="UP000249390">
    <property type="component" value="Unassembled WGS sequence"/>
</dbReference>
<evidence type="ECO:0000256" key="4">
    <source>
        <dbReference type="ARBA" id="ARBA00023306"/>
    </source>
</evidence>
<organism evidence="7 8">
    <name type="scientific">Cuscuta australis</name>
    <dbReference type="NCBI Taxonomy" id="267555"/>
    <lineage>
        <taxon>Eukaryota</taxon>
        <taxon>Viridiplantae</taxon>
        <taxon>Streptophyta</taxon>
        <taxon>Embryophyta</taxon>
        <taxon>Tracheophyta</taxon>
        <taxon>Spermatophyta</taxon>
        <taxon>Magnoliopsida</taxon>
        <taxon>eudicotyledons</taxon>
        <taxon>Gunneridae</taxon>
        <taxon>Pentapetalae</taxon>
        <taxon>asterids</taxon>
        <taxon>lamiids</taxon>
        <taxon>Solanales</taxon>
        <taxon>Convolvulaceae</taxon>
        <taxon>Cuscuteae</taxon>
        <taxon>Cuscuta</taxon>
        <taxon>Cuscuta subgen. Grammica</taxon>
        <taxon>Cuscuta sect. Cleistogrammica</taxon>
    </lineage>
</organism>
<comment type="caution">
    <text evidence="7">The sequence shown here is derived from an EMBL/GenBank/DDBJ whole genome shotgun (WGS) entry which is preliminary data.</text>
</comment>
<keyword evidence="4" id="KW-0131">Cell cycle</keyword>
<accession>A0A328CZC8</accession>
<name>A0A328CZC8_9ASTE</name>
<dbReference type="InterPro" id="IPR003175">
    <property type="entry name" value="CDI_dom"/>
</dbReference>
<evidence type="ECO:0000313" key="7">
    <source>
        <dbReference type="EMBL" id="RAL38847.1"/>
    </source>
</evidence>
<dbReference type="GO" id="GO:0051726">
    <property type="term" value="P:regulation of cell cycle"/>
    <property type="evidence" value="ECO:0007669"/>
    <property type="project" value="InterPro"/>
</dbReference>
<dbReference type="PANTHER" id="PTHR46776">
    <property type="entry name" value="CYCLIN-DEPENDENT KINASE INHIBITOR 4-RELATED"/>
    <property type="match status" value="1"/>
</dbReference>
<protein>
    <recommendedName>
        <fullName evidence="6">Cyclin-dependent kinase inhibitor domain-containing protein</fullName>
    </recommendedName>
</protein>
<evidence type="ECO:0000256" key="3">
    <source>
        <dbReference type="ARBA" id="ARBA00023013"/>
    </source>
</evidence>
<comment type="subcellular location">
    <subcellularLocation>
        <location evidence="1">Nucleus</location>
        <location evidence="1">Nucleoplasm</location>
    </subcellularLocation>
</comment>
<dbReference type="Gene3D" id="4.10.365.10">
    <property type="entry name" value="p27"/>
    <property type="match status" value="1"/>
</dbReference>
<evidence type="ECO:0000256" key="1">
    <source>
        <dbReference type="ARBA" id="ARBA00004642"/>
    </source>
</evidence>
<feature type="domain" description="Cyclin-dependent kinase inhibitor" evidence="6">
    <location>
        <begin position="151"/>
        <end position="194"/>
    </location>
</feature>
<comment type="similarity">
    <text evidence="2">Belongs to the CDI family. ICK/KRP subfamily.</text>
</comment>
<dbReference type="InterPro" id="IPR044275">
    <property type="entry name" value="KRP"/>
</dbReference>
<keyword evidence="8" id="KW-1185">Reference proteome</keyword>
<reference evidence="7 8" key="1">
    <citation type="submission" date="2018-06" db="EMBL/GenBank/DDBJ databases">
        <title>The Genome of Cuscuta australis (Dodder) Provides Insight into the Evolution of Plant Parasitism.</title>
        <authorList>
            <person name="Liu H."/>
        </authorList>
    </citation>
    <scope>NUCLEOTIDE SEQUENCE [LARGE SCALE GENOMIC DNA]</scope>
    <source>
        <strain evidence="8">cv. Yunnan</strain>
        <tissue evidence="7">Vines</tissue>
    </source>
</reference>
<dbReference type="GO" id="GO:0004861">
    <property type="term" value="F:cyclin-dependent protein serine/threonine kinase inhibitor activity"/>
    <property type="evidence" value="ECO:0007669"/>
    <property type="project" value="InterPro"/>
</dbReference>
<evidence type="ECO:0000256" key="5">
    <source>
        <dbReference type="SAM" id="MobiDB-lite"/>
    </source>
</evidence>